<keyword evidence="1" id="KW-0597">Phosphoprotein</keyword>
<dbReference type="PRINTS" id="PR00320">
    <property type="entry name" value="GPROTEINBRPT"/>
</dbReference>
<dbReference type="OrthoDB" id="270624at2759"/>
<sequence>MNIVPCVSWVKRGVSKAKPDRVQLDKDDLKRLIEEAKENLDEHLEEEEDDEQETDGATASKTNPVGKRNHDEEMEEDVVAKYNLDDYDEEDESEALAGIGNLAYFASPDDDPYFTTKGEYDSDDEDFEIKATDNLIVAGKAEKDVCSLEIYVYNEDNANLYIHHDIMISSFPLAVEWMNFDVGEDKPGSFVAVGSMEPVIEIWDLDVVDSLEPVTVLGQKAKKKKSKKASGHGHTDAVLDLSWNSAVRNVLASASADFTVALWNLTEGKVVTSITQHKEKAQCVKWHPFEQQTLLSGSFDNTAKVYDCRNPNSTYKSWDLNGEIERVLWDTHKPFNFYASTDKGVIYYIDSRMDKQLFTLSAHDEAVTGISQSYKVPGLLVTTSSDKMFKVWDVQDNKPSLVLERNLKMGQLYCSECCPEAPFVFAMVGMERNEGLGH</sequence>
<feature type="region of interest" description="Disordered" evidence="5">
    <location>
        <begin position="35"/>
        <end position="75"/>
    </location>
</feature>
<name>A0A8B6H7X8_MYTGA</name>
<evidence type="ECO:0000256" key="5">
    <source>
        <dbReference type="SAM" id="MobiDB-lite"/>
    </source>
</evidence>
<dbReference type="PANTHER" id="PTHR14091">
    <property type="entry name" value="PERIODIC TRYPTOPHAN PROTEIN 1"/>
    <property type="match status" value="1"/>
</dbReference>
<dbReference type="InterPro" id="IPR019775">
    <property type="entry name" value="WD40_repeat_CS"/>
</dbReference>
<dbReference type="InterPro" id="IPR015943">
    <property type="entry name" value="WD40/YVTN_repeat-like_dom_sf"/>
</dbReference>
<dbReference type="GO" id="GO:0005634">
    <property type="term" value="C:nucleus"/>
    <property type="evidence" value="ECO:0007669"/>
    <property type="project" value="TreeGrafter"/>
</dbReference>
<comment type="caution">
    <text evidence="6">The sequence shown here is derived from an EMBL/GenBank/DDBJ whole genome shotgun (WGS) entry which is preliminary data.</text>
</comment>
<dbReference type="PANTHER" id="PTHR14091:SF0">
    <property type="entry name" value="PERIODIC TRYPTOPHAN PROTEIN 1 HOMOLOG"/>
    <property type="match status" value="1"/>
</dbReference>
<feature type="repeat" description="WD" evidence="4">
    <location>
        <begin position="360"/>
        <end position="402"/>
    </location>
</feature>
<feature type="repeat" description="WD" evidence="4">
    <location>
        <begin position="231"/>
        <end position="273"/>
    </location>
</feature>
<evidence type="ECO:0000256" key="1">
    <source>
        <dbReference type="ARBA" id="ARBA00022553"/>
    </source>
</evidence>
<gene>
    <name evidence="6" type="ORF">MGAL_10B037455</name>
</gene>
<dbReference type="PROSITE" id="PS50294">
    <property type="entry name" value="WD_REPEATS_REGION"/>
    <property type="match status" value="2"/>
</dbReference>
<evidence type="ECO:0000256" key="4">
    <source>
        <dbReference type="PROSITE-ProRule" id="PRU00221"/>
    </source>
</evidence>
<proteinExistence type="predicted"/>
<dbReference type="InterPro" id="IPR020472">
    <property type="entry name" value="WD40_PAC1"/>
</dbReference>
<dbReference type="Proteomes" id="UP000596742">
    <property type="component" value="Unassembled WGS sequence"/>
</dbReference>
<dbReference type="Gene3D" id="2.130.10.10">
    <property type="entry name" value="YVTN repeat-like/Quinoprotein amine dehydrogenase"/>
    <property type="match status" value="1"/>
</dbReference>
<dbReference type="PROSITE" id="PS00678">
    <property type="entry name" value="WD_REPEATS_1"/>
    <property type="match status" value="1"/>
</dbReference>
<dbReference type="InterPro" id="IPR044285">
    <property type="entry name" value="PWP1"/>
</dbReference>
<dbReference type="Pfam" id="PF00400">
    <property type="entry name" value="WD40"/>
    <property type="match status" value="3"/>
</dbReference>
<keyword evidence="3" id="KW-0677">Repeat</keyword>
<keyword evidence="7" id="KW-1185">Reference proteome</keyword>
<dbReference type="SUPFAM" id="SSF50978">
    <property type="entry name" value="WD40 repeat-like"/>
    <property type="match status" value="1"/>
</dbReference>
<dbReference type="EMBL" id="UYJE01009614">
    <property type="protein sequence ID" value="VDI74932.1"/>
    <property type="molecule type" value="Genomic_DNA"/>
</dbReference>
<accession>A0A8B6H7X8</accession>
<dbReference type="PROSITE" id="PS50082">
    <property type="entry name" value="WD_REPEATS_2"/>
    <property type="match status" value="3"/>
</dbReference>
<evidence type="ECO:0000313" key="7">
    <source>
        <dbReference type="Proteomes" id="UP000596742"/>
    </source>
</evidence>
<feature type="repeat" description="WD" evidence="4">
    <location>
        <begin position="274"/>
        <end position="316"/>
    </location>
</feature>
<evidence type="ECO:0000313" key="6">
    <source>
        <dbReference type="EMBL" id="VDI74932.1"/>
    </source>
</evidence>
<protein>
    <submittedName>
        <fullName evidence="6">Periodic tryptophan protein 1</fullName>
    </submittedName>
</protein>
<organism evidence="6 7">
    <name type="scientific">Mytilus galloprovincialis</name>
    <name type="common">Mediterranean mussel</name>
    <dbReference type="NCBI Taxonomy" id="29158"/>
    <lineage>
        <taxon>Eukaryota</taxon>
        <taxon>Metazoa</taxon>
        <taxon>Spiralia</taxon>
        <taxon>Lophotrochozoa</taxon>
        <taxon>Mollusca</taxon>
        <taxon>Bivalvia</taxon>
        <taxon>Autobranchia</taxon>
        <taxon>Pteriomorphia</taxon>
        <taxon>Mytilida</taxon>
        <taxon>Mytiloidea</taxon>
        <taxon>Mytilidae</taxon>
        <taxon>Mytilinae</taxon>
        <taxon>Mytilus</taxon>
    </lineage>
</organism>
<evidence type="ECO:0000256" key="3">
    <source>
        <dbReference type="ARBA" id="ARBA00022737"/>
    </source>
</evidence>
<dbReference type="InterPro" id="IPR001680">
    <property type="entry name" value="WD40_rpt"/>
</dbReference>
<feature type="compositionally biased region" description="Acidic residues" evidence="5">
    <location>
        <begin position="43"/>
        <end position="54"/>
    </location>
</feature>
<evidence type="ECO:0000256" key="2">
    <source>
        <dbReference type="ARBA" id="ARBA00022574"/>
    </source>
</evidence>
<dbReference type="SMART" id="SM00320">
    <property type="entry name" value="WD40"/>
    <property type="match status" value="3"/>
</dbReference>
<dbReference type="AlphaFoldDB" id="A0A8B6H7X8"/>
<reference evidence="6" key="1">
    <citation type="submission" date="2018-11" db="EMBL/GenBank/DDBJ databases">
        <authorList>
            <person name="Alioto T."/>
            <person name="Alioto T."/>
        </authorList>
    </citation>
    <scope>NUCLEOTIDE SEQUENCE</scope>
</reference>
<keyword evidence="2 4" id="KW-0853">WD repeat</keyword>
<dbReference type="GO" id="GO:0006364">
    <property type="term" value="P:rRNA processing"/>
    <property type="evidence" value="ECO:0007669"/>
    <property type="project" value="InterPro"/>
</dbReference>
<dbReference type="InterPro" id="IPR036322">
    <property type="entry name" value="WD40_repeat_dom_sf"/>
</dbReference>